<dbReference type="SUPFAM" id="SSF52833">
    <property type="entry name" value="Thioredoxin-like"/>
    <property type="match status" value="1"/>
</dbReference>
<dbReference type="Proteomes" id="UP000625804">
    <property type="component" value="Unassembled WGS sequence"/>
</dbReference>
<accession>A0A8J8GIX8</accession>
<sequence>MYVNLYTRTVCPLCEKAKDQLLKLAQQFPLVINEIDIYQNDRLLEKYHLMIPVVEIDGKEIDYGMIDVETIRRYLLERDDEFVEH</sequence>
<gene>
    <name evidence="1" type="ORF">HR057_15590</name>
</gene>
<dbReference type="InterPro" id="IPR008554">
    <property type="entry name" value="Glutaredoxin-like"/>
</dbReference>
<dbReference type="AlphaFoldDB" id="A0A8J8GIX8"/>
<reference evidence="1" key="1">
    <citation type="submission" date="2020-06" db="EMBL/GenBank/DDBJ databases">
        <title>A novel thermopfilic bacterium from Erzurum, Turkey.</title>
        <authorList>
            <person name="Adiguzel A."/>
            <person name="Ay H."/>
            <person name="Baltaci M.O."/>
        </authorList>
    </citation>
    <scope>NUCLEOTIDE SEQUENCE</scope>
    <source>
        <strain evidence="1">P2</strain>
    </source>
</reference>
<evidence type="ECO:0000313" key="1">
    <source>
        <dbReference type="EMBL" id="NSL53165.1"/>
    </source>
</evidence>
<comment type="caution">
    <text evidence="1">The sequence shown here is derived from an EMBL/GenBank/DDBJ whole genome shotgun (WGS) entry which is preliminary data.</text>
</comment>
<proteinExistence type="predicted"/>
<dbReference type="InterPro" id="IPR052565">
    <property type="entry name" value="Glutaredoxin-like_YDR286C"/>
</dbReference>
<dbReference type="Gene3D" id="3.40.30.10">
    <property type="entry name" value="Glutaredoxin"/>
    <property type="match status" value="1"/>
</dbReference>
<name>A0A8J8GIX8_9BACI</name>
<protein>
    <submittedName>
        <fullName evidence="1">Glutaredoxin family protein</fullName>
    </submittedName>
</protein>
<dbReference type="InterPro" id="IPR036249">
    <property type="entry name" value="Thioredoxin-like_sf"/>
</dbReference>
<keyword evidence="2" id="KW-1185">Reference proteome</keyword>
<dbReference type="PANTHER" id="PTHR33558:SF1">
    <property type="entry name" value="GLUTAREDOXIN-LIKE PROTEIN C5ORF63 HOMOLOG"/>
    <property type="match status" value="1"/>
</dbReference>
<dbReference type="EMBL" id="JABTTE010000030">
    <property type="protein sequence ID" value="NSL53165.1"/>
    <property type="molecule type" value="Genomic_DNA"/>
</dbReference>
<dbReference type="PANTHER" id="PTHR33558">
    <property type="entry name" value="GLUTAREDOXIN-LIKE PROTEIN C5ORF63 HOMOLOG"/>
    <property type="match status" value="1"/>
</dbReference>
<organism evidence="1 2">
    <name type="scientific">Calidifontibacillus erzurumensis</name>
    <dbReference type="NCBI Taxonomy" id="2741433"/>
    <lineage>
        <taxon>Bacteria</taxon>
        <taxon>Bacillati</taxon>
        <taxon>Bacillota</taxon>
        <taxon>Bacilli</taxon>
        <taxon>Bacillales</taxon>
        <taxon>Bacillaceae</taxon>
        <taxon>Calidifontibacillus/Schinkia group</taxon>
        <taxon>Calidifontibacillus</taxon>
    </lineage>
</organism>
<dbReference type="Pfam" id="PF05768">
    <property type="entry name" value="Glrx-like"/>
    <property type="match status" value="1"/>
</dbReference>
<evidence type="ECO:0000313" key="2">
    <source>
        <dbReference type="Proteomes" id="UP000625804"/>
    </source>
</evidence>